<evidence type="ECO:0000313" key="12">
    <source>
        <dbReference type="EMBL" id="EEB07340.1"/>
    </source>
</evidence>
<evidence type="ECO:0000259" key="11">
    <source>
        <dbReference type="Pfam" id="PF08264"/>
    </source>
</evidence>
<dbReference type="OrthoDB" id="629407at2759"/>
<evidence type="ECO:0000256" key="9">
    <source>
        <dbReference type="RuleBase" id="RU363035"/>
    </source>
</evidence>
<evidence type="ECO:0000313" key="13">
    <source>
        <dbReference type="JaponicusDB" id="SJAG_02428"/>
    </source>
</evidence>
<evidence type="ECO:0000256" key="4">
    <source>
        <dbReference type="ARBA" id="ARBA00022741"/>
    </source>
</evidence>
<dbReference type="Proteomes" id="UP000001744">
    <property type="component" value="Unassembled WGS sequence"/>
</dbReference>
<keyword evidence="4 9" id="KW-0547">Nucleotide-binding</keyword>
<dbReference type="GO" id="GO:0002161">
    <property type="term" value="F:aminoacyl-tRNA deacylase activity"/>
    <property type="evidence" value="ECO:0007669"/>
    <property type="project" value="InterPro"/>
</dbReference>
<dbReference type="InterPro" id="IPR002303">
    <property type="entry name" value="Valyl-tRNA_ligase"/>
</dbReference>
<dbReference type="PANTHER" id="PTHR11946">
    <property type="entry name" value="VALYL-TRNA SYNTHETASES"/>
    <property type="match status" value="1"/>
</dbReference>
<accession>B6K2F9</accession>
<dbReference type="JaponicusDB" id="SJAG_02428">
    <property type="gene designation" value="vrs2"/>
</dbReference>
<keyword evidence="5 9" id="KW-0067">ATP-binding</keyword>
<dbReference type="NCBIfam" id="TIGR00422">
    <property type="entry name" value="valS"/>
    <property type="match status" value="1"/>
</dbReference>
<dbReference type="Pfam" id="PF00133">
    <property type="entry name" value="tRNA-synt_1"/>
    <property type="match status" value="1"/>
</dbReference>
<evidence type="ECO:0000313" key="14">
    <source>
        <dbReference type="Proteomes" id="UP000001744"/>
    </source>
</evidence>
<evidence type="ECO:0000256" key="1">
    <source>
        <dbReference type="ARBA" id="ARBA00005594"/>
    </source>
</evidence>
<dbReference type="InterPro" id="IPR033705">
    <property type="entry name" value="Anticodon_Ia_Val"/>
</dbReference>
<dbReference type="HOGENOM" id="CLU_001493_0_0_1"/>
<feature type="domain" description="Methionyl/Valyl/Leucyl/Isoleucyl-tRNA synthetase anticodon-binding" evidence="11">
    <location>
        <begin position="679"/>
        <end position="824"/>
    </location>
</feature>
<gene>
    <name evidence="13" type="primary">vrs2</name>
    <name evidence="12" type="ORF">SJAG_02428</name>
</gene>
<evidence type="ECO:0000256" key="8">
    <source>
        <dbReference type="ARBA" id="ARBA00029936"/>
    </source>
</evidence>
<dbReference type="SUPFAM" id="SSF52374">
    <property type="entry name" value="Nucleotidylyl transferase"/>
    <property type="match status" value="1"/>
</dbReference>
<evidence type="ECO:0000256" key="2">
    <source>
        <dbReference type="ARBA" id="ARBA00013169"/>
    </source>
</evidence>
<dbReference type="InterPro" id="IPR009080">
    <property type="entry name" value="tRNAsynth_Ia_anticodon-bd"/>
</dbReference>
<dbReference type="RefSeq" id="XP_002173633.1">
    <property type="nucleotide sequence ID" value="XM_002173597.2"/>
</dbReference>
<evidence type="ECO:0000259" key="10">
    <source>
        <dbReference type="Pfam" id="PF00133"/>
    </source>
</evidence>
<dbReference type="AlphaFoldDB" id="B6K2F9"/>
<dbReference type="Gene3D" id="1.10.730.10">
    <property type="entry name" value="Isoleucyl-tRNA Synthetase, Domain 1"/>
    <property type="match status" value="1"/>
</dbReference>
<dbReference type="Gene3D" id="3.90.740.10">
    <property type="entry name" value="Valyl/Leucyl/Isoleucyl-tRNA synthetase, editing domain"/>
    <property type="match status" value="1"/>
</dbReference>
<dbReference type="STRING" id="402676.B6K2F9"/>
<dbReference type="Pfam" id="PF08264">
    <property type="entry name" value="Anticodon_1"/>
    <property type="match status" value="1"/>
</dbReference>
<comment type="similarity">
    <text evidence="1 9">Belongs to the class-I aminoacyl-tRNA synthetase family.</text>
</comment>
<dbReference type="SUPFAM" id="SSF47323">
    <property type="entry name" value="Anticodon-binding domain of a subclass of class I aminoacyl-tRNA synthetases"/>
    <property type="match status" value="1"/>
</dbReference>
<keyword evidence="14" id="KW-1185">Reference proteome</keyword>
<dbReference type="Gene3D" id="3.40.50.620">
    <property type="entry name" value="HUPs"/>
    <property type="match status" value="2"/>
</dbReference>
<dbReference type="PANTHER" id="PTHR11946:SF114">
    <property type="entry name" value="VALINE--TRNA LIGASE, MITOCHONDRIAL"/>
    <property type="match status" value="1"/>
</dbReference>
<organism evidence="12 14">
    <name type="scientific">Schizosaccharomyces japonicus (strain yFS275 / FY16936)</name>
    <name type="common">Fission yeast</name>
    <dbReference type="NCBI Taxonomy" id="402676"/>
    <lineage>
        <taxon>Eukaryota</taxon>
        <taxon>Fungi</taxon>
        <taxon>Dikarya</taxon>
        <taxon>Ascomycota</taxon>
        <taxon>Taphrinomycotina</taxon>
        <taxon>Schizosaccharomycetes</taxon>
        <taxon>Schizosaccharomycetales</taxon>
        <taxon>Schizosaccharomycetaceae</taxon>
        <taxon>Schizosaccharomyces</taxon>
    </lineage>
</organism>
<sequence length="940" mass="107579">MFSRCFRHFHTHQIYRTAKLKPYQASYIESAYAYVLKQKANASSHYQEQNSLSDDDEVVLLPPPNITGKLHIGHALTIAIQDAICRYMRMSGKKVRFIPGMDHAGIATQSVIEQNLERIGSRPRELSRSSLLEYAKTWEAGYRAKIKEQLQSMAAIFDWSQMYYTLDEIRSEAVVDAFVRLHEQGLIYRKSRFVNWSCKLQSVISDIEVTHMDVKHGQTYTFGDTNVPIGYMYNIAYPLTDSSDGYIVVSTTRPETMFGDVAIAVNPMDSRYTQFIGKYVYHPFDLTVQLPIIGDIAVDPDFGTGAMKVTPSHSAVDFEIACRHNLRQKQSIAYDGTLMNVPVMFVGMDRLAARVPLVEQLQSMGLLLLVKEHEQTLSFCSRTGDLIEPFLLPQWYIHMQPLGNQVLSLMQTQPLDIQPSKFLKQWTQHLNSMQDWCVSRQIWWGHRIPAYQVLGTDEWVAARNLSEALEKSNGRPVQQDLDTLDTWFSSALLPISIFSWPHCKSSIPPLALIESGSDILFFWIVRMATLCSHFTNKIPFKKIALHPLLRDAEGRKMSKSLGNVIDPTDVVQGTTSEKMVQQLRSSNLTKRERENSIRQLRLKYPNGLRPYGLDALRFGLLRVLRKEHNLNVDTQDFEYAHLFVTKLWNIFRFVSIHYSQTKEPTFKGQTTYPVLIRGLRSKIGRLLKSCNDAFSANKPQDAIPALYDILVNDICNSYVTLSRAAFLNESEEKQILYVSFLNKALKVILNVAHPLIPQITEVLHSIFEPNDPMLLVDHPFPKPDFLAYPIDEQAEQVVTEAMNLAKVLRRLLKEENIQQSSKDASIYVETDLSALSQFQTDLEIGCHCRLFFGNLKAENDLAFGKLVVSSQTVLRYRLSRKTLSSSVNVENQLCKIHDRLATVEKRISKLDKNKTPLHIQEREIAIREELLAMLHKLRPE</sequence>
<evidence type="ECO:0000256" key="3">
    <source>
        <dbReference type="ARBA" id="ARBA00022598"/>
    </source>
</evidence>
<dbReference type="GO" id="GO:0004832">
    <property type="term" value="F:valine-tRNA ligase activity"/>
    <property type="evidence" value="ECO:0000318"/>
    <property type="project" value="GO_Central"/>
</dbReference>
<dbReference type="EMBL" id="KE651166">
    <property type="protein sequence ID" value="EEB07340.1"/>
    <property type="molecule type" value="Genomic_DNA"/>
</dbReference>
<protein>
    <recommendedName>
        <fullName evidence="2">valine--tRNA ligase</fullName>
        <ecNumber evidence="2">6.1.1.9</ecNumber>
    </recommendedName>
    <alternativeName>
        <fullName evidence="8">Valyl-tRNA synthetase</fullName>
    </alternativeName>
</protein>
<dbReference type="PRINTS" id="PR00986">
    <property type="entry name" value="TRNASYNTHVAL"/>
</dbReference>
<keyword evidence="7 9" id="KW-0030">Aminoacyl-tRNA synthetase</keyword>
<evidence type="ECO:0000256" key="5">
    <source>
        <dbReference type="ARBA" id="ARBA00022840"/>
    </source>
</evidence>
<dbReference type="eggNOG" id="KOG0432">
    <property type="taxonomic scope" value="Eukaryota"/>
</dbReference>
<dbReference type="CDD" id="cd07962">
    <property type="entry name" value="Anticodon_Ia_Val"/>
    <property type="match status" value="1"/>
</dbReference>
<proteinExistence type="inferred from homology"/>
<dbReference type="InterPro" id="IPR009008">
    <property type="entry name" value="Val/Leu/Ile-tRNA-synth_edit"/>
</dbReference>
<evidence type="ECO:0000256" key="7">
    <source>
        <dbReference type="ARBA" id="ARBA00023146"/>
    </source>
</evidence>
<dbReference type="VEuPathDB" id="FungiDB:SJAG_02428"/>
<dbReference type="InterPro" id="IPR002300">
    <property type="entry name" value="aa-tRNA-synth_Ia"/>
</dbReference>
<dbReference type="GO" id="GO:0006438">
    <property type="term" value="P:valyl-tRNA aminoacylation"/>
    <property type="evidence" value="ECO:0000318"/>
    <property type="project" value="GO_Central"/>
</dbReference>
<dbReference type="GeneID" id="7049175"/>
<evidence type="ECO:0000256" key="6">
    <source>
        <dbReference type="ARBA" id="ARBA00022917"/>
    </source>
</evidence>
<dbReference type="SUPFAM" id="SSF50677">
    <property type="entry name" value="ValRS/IleRS/LeuRS editing domain"/>
    <property type="match status" value="1"/>
</dbReference>
<name>B6K2F9_SCHJY</name>
<dbReference type="OMA" id="FWIARMA"/>
<dbReference type="GO" id="GO:0005829">
    <property type="term" value="C:cytosol"/>
    <property type="evidence" value="ECO:0000318"/>
    <property type="project" value="GO_Central"/>
</dbReference>
<dbReference type="NCBIfam" id="NF004349">
    <property type="entry name" value="PRK05729.1"/>
    <property type="match status" value="1"/>
</dbReference>
<dbReference type="EC" id="6.1.1.9" evidence="2"/>
<dbReference type="GO" id="GO:0005524">
    <property type="term" value="F:ATP binding"/>
    <property type="evidence" value="ECO:0007669"/>
    <property type="project" value="UniProtKB-KW"/>
</dbReference>
<dbReference type="PROSITE" id="PS00178">
    <property type="entry name" value="AA_TRNA_LIGASE_I"/>
    <property type="match status" value="1"/>
</dbReference>
<dbReference type="InterPro" id="IPR014729">
    <property type="entry name" value="Rossmann-like_a/b/a_fold"/>
</dbReference>
<dbReference type="InterPro" id="IPR001412">
    <property type="entry name" value="aa-tRNA-synth_I_CS"/>
</dbReference>
<reference evidence="12 14" key="1">
    <citation type="journal article" date="2011" name="Science">
        <title>Comparative functional genomics of the fission yeasts.</title>
        <authorList>
            <person name="Rhind N."/>
            <person name="Chen Z."/>
            <person name="Yassour M."/>
            <person name="Thompson D.A."/>
            <person name="Haas B.J."/>
            <person name="Habib N."/>
            <person name="Wapinski I."/>
            <person name="Roy S."/>
            <person name="Lin M.F."/>
            <person name="Heiman D.I."/>
            <person name="Young S.K."/>
            <person name="Furuya K."/>
            <person name="Guo Y."/>
            <person name="Pidoux A."/>
            <person name="Chen H.M."/>
            <person name="Robbertse B."/>
            <person name="Goldberg J.M."/>
            <person name="Aoki K."/>
            <person name="Bayne E.H."/>
            <person name="Berlin A.M."/>
            <person name="Desjardins C.A."/>
            <person name="Dobbs E."/>
            <person name="Dukaj L."/>
            <person name="Fan L."/>
            <person name="FitzGerald M.G."/>
            <person name="French C."/>
            <person name="Gujja S."/>
            <person name="Hansen K."/>
            <person name="Keifenheim D."/>
            <person name="Levin J.Z."/>
            <person name="Mosher R.A."/>
            <person name="Mueller C.A."/>
            <person name="Pfiffner J."/>
            <person name="Priest M."/>
            <person name="Russ C."/>
            <person name="Smialowska A."/>
            <person name="Swoboda P."/>
            <person name="Sykes S.M."/>
            <person name="Vaughn M."/>
            <person name="Vengrova S."/>
            <person name="Yoder R."/>
            <person name="Zeng Q."/>
            <person name="Allshire R."/>
            <person name="Baulcombe D."/>
            <person name="Birren B.W."/>
            <person name="Brown W."/>
            <person name="Ekwall K."/>
            <person name="Kellis M."/>
            <person name="Leatherwood J."/>
            <person name="Levin H."/>
            <person name="Margalit H."/>
            <person name="Martienssen R."/>
            <person name="Nieduszynski C.A."/>
            <person name="Spatafora J.W."/>
            <person name="Friedman N."/>
            <person name="Dalgaard J.Z."/>
            <person name="Baumann P."/>
            <person name="Niki H."/>
            <person name="Regev A."/>
            <person name="Nusbaum C."/>
        </authorList>
    </citation>
    <scope>NUCLEOTIDE SEQUENCE [LARGE SCALE GENOMIC DNA]</scope>
    <source>
        <strain evidence="14">yFS275 / FY16936</strain>
    </source>
</reference>
<keyword evidence="6 9" id="KW-0648">Protein biosynthesis</keyword>
<dbReference type="InterPro" id="IPR013155">
    <property type="entry name" value="M/V/L/I-tRNA-synth_anticd-bd"/>
</dbReference>
<keyword evidence="3 9" id="KW-0436">Ligase</keyword>
<feature type="domain" description="Aminoacyl-tRNA synthetase class Ia" evidence="10">
    <location>
        <begin position="46"/>
        <end position="621"/>
    </location>
</feature>